<evidence type="ECO:0000313" key="1">
    <source>
        <dbReference type="EMBL" id="OMJ96297.1"/>
    </source>
</evidence>
<dbReference type="Proteomes" id="UP000187209">
    <property type="component" value="Unassembled WGS sequence"/>
</dbReference>
<organism evidence="1 2">
    <name type="scientific">Stentor coeruleus</name>
    <dbReference type="NCBI Taxonomy" id="5963"/>
    <lineage>
        <taxon>Eukaryota</taxon>
        <taxon>Sar</taxon>
        <taxon>Alveolata</taxon>
        <taxon>Ciliophora</taxon>
        <taxon>Postciliodesmatophora</taxon>
        <taxon>Heterotrichea</taxon>
        <taxon>Heterotrichida</taxon>
        <taxon>Stentoridae</taxon>
        <taxon>Stentor</taxon>
    </lineage>
</organism>
<accession>A0A1R2D4W8</accession>
<name>A0A1R2D4W8_9CILI</name>
<dbReference type="AlphaFoldDB" id="A0A1R2D4W8"/>
<proteinExistence type="predicted"/>
<reference evidence="1 2" key="1">
    <citation type="submission" date="2016-11" db="EMBL/GenBank/DDBJ databases">
        <title>The macronuclear genome of Stentor coeruleus: a giant cell with tiny introns.</title>
        <authorList>
            <person name="Slabodnick M."/>
            <person name="Ruby J.G."/>
            <person name="Reiff S.B."/>
            <person name="Swart E.C."/>
            <person name="Gosai S."/>
            <person name="Prabakaran S."/>
            <person name="Witkowska E."/>
            <person name="Larue G.E."/>
            <person name="Fisher S."/>
            <person name="Freeman R.M."/>
            <person name="Gunawardena J."/>
            <person name="Chu W."/>
            <person name="Stover N.A."/>
            <person name="Gregory B.D."/>
            <person name="Nowacki M."/>
            <person name="Derisi J."/>
            <person name="Roy S.W."/>
            <person name="Marshall W.F."/>
            <person name="Sood P."/>
        </authorList>
    </citation>
    <scope>NUCLEOTIDE SEQUENCE [LARGE SCALE GENOMIC DNA]</scope>
    <source>
        <strain evidence="1">WM001</strain>
    </source>
</reference>
<gene>
    <name evidence="1" type="ORF">SteCoe_23</name>
</gene>
<sequence length="366" mass="42722">MGVNHSSYEDSELHSHMLLAKAHFKRKTNLKYQINRLKIQRSYTRFNFDLKGIRETLSISKKLIKRIERLRKTKSFTNRLEKSAKMYEIVDQCSKSYGKAKILGVYNCEAMQDFKSLIGRKKYLEGLLDKMKTKLAGMQEIYKENKEKIRIKRQGSCVTRDSSGSGKEDFGRHFKTQTLKNESQTFSSINTPAHISNLSTKLDFNIFDDEVPAKISEIAFQQCFNISKSIQDIKSCLQLPDEALQLRSKLLLKEEMQRSIECIKQRLEWKLRISDEKQQAFEESTQPNPLAIEIDQDYLEHLNSKKELLRDKLLSYQSEMDYLTSLSCLKYTRMGSFFGNSIEHSQNISMLSENFNDDVKIDPFFS</sequence>
<dbReference type="EMBL" id="MPUH01000001">
    <property type="protein sequence ID" value="OMJ96297.1"/>
    <property type="molecule type" value="Genomic_DNA"/>
</dbReference>
<keyword evidence="2" id="KW-1185">Reference proteome</keyword>
<evidence type="ECO:0000313" key="2">
    <source>
        <dbReference type="Proteomes" id="UP000187209"/>
    </source>
</evidence>
<protein>
    <submittedName>
        <fullName evidence="1">Uncharacterized protein</fullName>
    </submittedName>
</protein>
<comment type="caution">
    <text evidence="1">The sequence shown here is derived from an EMBL/GenBank/DDBJ whole genome shotgun (WGS) entry which is preliminary data.</text>
</comment>